<dbReference type="RefSeq" id="WP_103729283.1">
    <property type="nucleotide sequence ID" value="NZ_FXUI01000004.1"/>
</dbReference>
<dbReference type="SUPFAM" id="SSF53098">
    <property type="entry name" value="Ribonuclease H-like"/>
    <property type="match status" value="1"/>
</dbReference>
<comment type="caution">
    <text evidence="1">The sequence shown here is derived from an EMBL/GenBank/DDBJ whole genome shotgun (WGS) entry which is preliminary data.</text>
</comment>
<evidence type="ECO:0000313" key="2">
    <source>
        <dbReference type="Proteomes" id="UP001157910"/>
    </source>
</evidence>
<dbReference type="InterPro" id="IPR036397">
    <property type="entry name" value="RNaseH_sf"/>
</dbReference>
<dbReference type="Proteomes" id="UP001157910">
    <property type="component" value="Unassembled WGS sequence"/>
</dbReference>
<organism evidence="1 2">
    <name type="scientific">Novosphingobium panipatense</name>
    <dbReference type="NCBI Taxonomy" id="428991"/>
    <lineage>
        <taxon>Bacteria</taxon>
        <taxon>Pseudomonadati</taxon>
        <taxon>Pseudomonadota</taxon>
        <taxon>Alphaproteobacteria</taxon>
        <taxon>Sphingomonadales</taxon>
        <taxon>Sphingomonadaceae</taxon>
        <taxon>Novosphingobium</taxon>
    </lineage>
</organism>
<reference evidence="1 2" key="1">
    <citation type="submission" date="2017-05" db="EMBL/GenBank/DDBJ databases">
        <authorList>
            <person name="Varghese N."/>
            <person name="Submissions S."/>
        </authorList>
    </citation>
    <scope>NUCLEOTIDE SEQUENCE [LARGE SCALE GENOMIC DNA]</scope>
    <source>
        <strain evidence="1 2">SM16</strain>
    </source>
</reference>
<proteinExistence type="predicted"/>
<protein>
    <recommendedName>
        <fullName evidence="3">Exonuclease domain-containing protein</fullName>
    </recommendedName>
</protein>
<evidence type="ECO:0008006" key="3">
    <source>
        <dbReference type="Google" id="ProtNLM"/>
    </source>
</evidence>
<sequence length="167" mass="18993">MSCPALIDFEASCLPDYGQSYPIEVALARSDGSSRAWLIRPVEAWRYWDWSPEAEALHGISRALLETQGLTAEHVLDEMADFAKDCRVYADADLDQYWLEVLCQAVRRPLPFPVHHLGELLQEHRFTRDQVAAAVEAARKRLPRQHLARDDAQRLALMVNLLVNGEV</sequence>
<accession>A0ABY1QDB2</accession>
<dbReference type="EMBL" id="FXUI01000004">
    <property type="protein sequence ID" value="SMP67989.1"/>
    <property type="molecule type" value="Genomic_DNA"/>
</dbReference>
<dbReference type="Gene3D" id="3.30.420.10">
    <property type="entry name" value="Ribonuclease H-like superfamily/Ribonuclease H"/>
    <property type="match status" value="1"/>
</dbReference>
<name>A0ABY1QDB2_9SPHN</name>
<gene>
    <name evidence="1" type="ORF">SAMN06296065_104304</name>
</gene>
<keyword evidence="2" id="KW-1185">Reference proteome</keyword>
<dbReference type="InterPro" id="IPR012337">
    <property type="entry name" value="RNaseH-like_sf"/>
</dbReference>
<evidence type="ECO:0000313" key="1">
    <source>
        <dbReference type="EMBL" id="SMP67989.1"/>
    </source>
</evidence>